<dbReference type="PANTHER" id="PTHR43820">
    <property type="entry name" value="HIGH-AFFINITY BRANCHED-CHAIN AMINO ACID TRANSPORT ATP-BINDING PROTEIN LIVF"/>
    <property type="match status" value="1"/>
</dbReference>
<dbReference type="GO" id="GO:0015807">
    <property type="term" value="P:L-amino acid transport"/>
    <property type="evidence" value="ECO:0007669"/>
    <property type="project" value="TreeGrafter"/>
</dbReference>
<protein>
    <submittedName>
        <fullName evidence="8">Amino acid/amide ABC transporter ATP-binding protein 2, HAAT family</fullName>
    </submittedName>
</protein>
<dbReference type="EMBL" id="FNPE01000003">
    <property type="protein sequence ID" value="SDY21748.1"/>
    <property type="molecule type" value="Genomic_DNA"/>
</dbReference>
<sequence>MTEPMFAIDELHTYYGDSHILQGVSLALGAGQAVGLLGRNGMGKTTLIRTLMGYVPARSGRLRADGRDCTGAPPERMARLGIGYVPEGRGIFPNLSVRENLVMSARPGLQGERHWTLERVLDTFPRLAERLANGGDQLSGGEQQMLSIGRALMTHPRLLILDEATEGLAPLVVAEIWRVIAAIRSTGISTLIVDRDYKKVLAHTDRAVVMAKGRLALQADSRELLAQPERLSELLGV</sequence>
<evidence type="ECO:0000256" key="1">
    <source>
        <dbReference type="ARBA" id="ARBA00005417"/>
    </source>
</evidence>
<dbReference type="Pfam" id="PF00005">
    <property type="entry name" value="ABC_tran"/>
    <property type="match status" value="1"/>
</dbReference>
<organism evidence="8 9">
    <name type="scientific">Delftia lacustris</name>
    <dbReference type="NCBI Taxonomy" id="558537"/>
    <lineage>
        <taxon>Bacteria</taxon>
        <taxon>Pseudomonadati</taxon>
        <taxon>Pseudomonadota</taxon>
        <taxon>Betaproteobacteria</taxon>
        <taxon>Burkholderiales</taxon>
        <taxon>Comamonadaceae</taxon>
        <taxon>Delftia</taxon>
    </lineage>
</organism>
<dbReference type="Gene3D" id="3.40.50.300">
    <property type="entry name" value="P-loop containing nucleotide triphosphate hydrolases"/>
    <property type="match status" value="1"/>
</dbReference>
<dbReference type="GeneID" id="94689380"/>
<evidence type="ECO:0000259" key="7">
    <source>
        <dbReference type="PROSITE" id="PS50893"/>
    </source>
</evidence>
<dbReference type="CDD" id="cd03224">
    <property type="entry name" value="ABC_TM1139_LivF_branched"/>
    <property type="match status" value="1"/>
</dbReference>
<evidence type="ECO:0000256" key="6">
    <source>
        <dbReference type="ARBA" id="ARBA00022970"/>
    </source>
</evidence>
<dbReference type="InterPro" id="IPR052156">
    <property type="entry name" value="BCAA_Transport_ATP-bd_LivF"/>
</dbReference>
<dbReference type="GO" id="GO:0015658">
    <property type="term" value="F:branched-chain amino acid transmembrane transporter activity"/>
    <property type="evidence" value="ECO:0007669"/>
    <property type="project" value="TreeGrafter"/>
</dbReference>
<dbReference type="PROSITE" id="PS00211">
    <property type="entry name" value="ABC_TRANSPORTER_1"/>
    <property type="match status" value="1"/>
</dbReference>
<dbReference type="InterPro" id="IPR003593">
    <property type="entry name" value="AAA+_ATPase"/>
</dbReference>
<evidence type="ECO:0000313" key="9">
    <source>
        <dbReference type="Proteomes" id="UP000183417"/>
    </source>
</evidence>
<gene>
    <name evidence="8" type="ORF">SAMN05421547_103144</name>
</gene>
<proteinExistence type="inferred from homology"/>
<dbReference type="InterPro" id="IPR027417">
    <property type="entry name" value="P-loop_NTPase"/>
</dbReference>
<dbReference type="AlphaFoldDB" id="A0A1H3I3R0"/>
<evidence type="ECO:0000256" key="2">
    <source>
        <dbReference type="ARBA" id="ARBA00022448"/>
    </source>
</evidence>
<keyword evidence="4" id="KW-0547">Nucleotide-binding</keyword>
<keyword evidence="3" id="KW-0472">Membrane</keyword>
<dbReference type="GO" id="GO:0016887">
    <property type="term" value="F:ATP hydrolysis activity"/>
    <property type="evidence" value="ECO:0007669"/>
    <property type="project" value="InterPro"/>
</dbReference>
<keyword evidence="2" id="KW-0813">Transport</keyword>
<dbReference type="SMART" id="SM00382">
    <property type="entry name" value="AAA"/>
    <property type="match status" value="1"/>
</dbReference>
<dbReference type="Proteomes" id="UP000183417">
    <property type="component" value="Unassembled WGS sequence"/>
</dbReference>
<accession>A0A1H3I3R0</accession>
<evidence type="ECO:0000256" key="5">
    <source>
        <dbReference type="ARBA" id="ARBA00022840"/>
    </source>
</evidence>
<evidence type="ECO:0000256" key="3">
    <source>
        <dbReference type="ARBA" id="ARBA00022475"/>
    </source>
</evidence>
<keyword evidence="6" id="KW-0029">Amino-acid transport</keyword>
<evidence type="ECO:0000256" key="4">
    <source>
        <dbReference type="ARBA" id="ARBA00022741"/>
    </source>
</evidence>
<reference evidence="8 9" key="1">
    <citation type="submission" date="2016-10" db="EMBL/GenBank/DDBJ databases">
        <authorList>
            <person name="de Groot N.N."/>
        </authorList>
    </citation>
    <scope>NUCLEOTIDE SEQUENCE [LARGE SCALE GENOMIC DNA]</scope>
    <source>
        <strain evidence="8 9">LMG 24775</strain>
    </source>
</reference>
<name>A0A1H3I3R0_9BURK</name>
<dbReference type="InterPro" id="IPR003439">
    <property type="entry name" value="ABC_transporter-like_ATP-bd"/>
</dbReference>
<dbReference type="GO" id="GO:0005524">
    <property type="term" value="F:ATP binding"/>
    <property type="evidence" value="ECO:0007669"/>
    <property type="project" value="UniProtKB-KW"/>
</dbReference>
<dbReference type="PROSITE" id="PS50893">
    <property type="entry name" value="ABC_TRANSPORTER_2"/>
    <property type="match status" value="1"/>
</dbReference>
<dbReference type="PANTHER" id="PTHR43820:SF2">
    <property type="entry name" value="ABC TRANSPORTER ATP-BINDING PROTEIN"/>
    <property type="match status" value="1"/>
</dbReference>
<evidence type="ECO:0000313" key="8">
    <source>
        <dbReference type="EMBL" id="SDY21748.1"/>
    </source>
</evidence>
<keyword evidence="5 8" id="KW-0067">ATP-binding</keyword>
<dbReference type="InterPro" id="IPR017871">
    <property type="entry name" value="ABC_transporter-like_CS"/>
</dbReference>
<dbReference type="RefSeq" id="WP_016452267.1">
    <property type="nucleotide sequence ID" value="NZ_AP025556.1"/>
</dbReference>
<feature type="domain" description="ABC transporter" evidence="7">
    <location>
        <begin position="6"/>
        <end position="237"/>
    </location>
</feature>
<dbReference type="SUPFAM" id="SSF52540">
    <property type="entry name" value="P-loop containing nucleoside triphosphate hydrolases"/>
    <property type="match status" value="1"/>
</dbReference>
<keyword evidence="3" id="KW-1003">Cell membrane</keyword>
<comment type="similarity">
    <text evidence="1">Belongs to the ABC transporter superfamily.</text>
</comment>